<sequence>MQFRLPSPLFFLTTQQRLSPTACKLDSATTHTCPDFSTLARGRRMRAVRRLLFLLLTVALPSPAQNALPVAVVPPKLAIPTYELRLTGNLNAAQTASLSTRVGGLVSGMNVDVGDQVQTGDILLTLDPTIEQHRLQQAKATTAAAQADYEEKARLVKEAERLTKTNHLPMNELTLRQAALATSSALLDAAKAEQQAQAVRVNWHALKAPFSGVISQKFTETGEWVTPGTAVLQLVSIDTVYLDVQVPQVRFNRITPQTRVNVKPDTHPNLMVTGRIGAIVPVSNSGTRTFQVRVMMDNTEMQLLPGTSATAEFQFTQSDEPALLIPKDALLRGPDGSYSVFIVTEADGKTIAQRRRLELGEESNGSVVVKDGLQTGDLVVIRGNEILRHGQAVNILSDR</sequence>
<evidence type="ECO:0000256" key="3">
    <source>
        <dbReference type="ARBA" id="ARBA00022448"/>
    </source>
</evidence>
<evidence type="ECO:0000256" key="2">
    <source>
        <dbReference type="ARBA" id="ARBA00009477"/>
    </source>
</evidence>
<dbReference type="Proteomes" id="UP000787472">
    <property type="component" value="Unassembled WGS sequence"/>
</dbReference>
<feature type="domain" description="Multidrug resistance protein MdtA-like C-terminal permuted SH3" evidence="6">
    <location>
        <begin position="322"/>
        <end position="383"/>
    </location>
</feature>
<dbReference type="PANTHER" id="PTHR30469">
    <property type="entry name" value="MULTIDRUG RESISTANCE PROTEIN MDTA"/>
    <property type="match status" value="1"/>
</dbReference>
<dbReference type="Pfam" id="PF25967">
    <property type="entry name" value="RND-MFP_C"/>
    <property type="match status" value="1"/>
</dbReference>
<dbReference type="InterPro" id="IPR058627">
    <property type="entry name" value="MdtA-like_C"/>
</dbReference>
<dbReference type="GO" id="GO:1990281">
    <property type="term" value="C:efflux pump complex"/>
    <property type="evidence" value="ECO:0007669"/>
    <property type="project" value="TreeGrafter"/>
</dbReference>
<dbReference type="RefSeq" id="WP_167180581.1">
    <property type="nucleotide sequence ID" value="NZ_JAAONZ010000001.1"/>
</dbReference>
<dbReference type="Gene3D" id="1.10.287.470">
    <property type="entry name" value="Helix hairpin bin"/>
    <property type="match status" value="1"/>
</dbReference>
<evidence type="ECO:0000313" key="8">
    <source>
        <dbReference type="Proteomes" id="UP000787472"/>
    </source>
</evidence>
<evidence type="ECO:0000313" key="7">
    <source>
        <dbReference type="EMBL" id="NHO63995.1"/>
    </source>
</evidence>
<dbReference type="InterPro" id="IPR058625">
    <property type="entry name" value="MdtA-like_BSH"/>
</dbReference>
<dbReference type="SUPFAM" id="SSF111369">
    <property type="entry name" value="HlyD-like secretion proteins"/>
    <property type="match status" value="1"/>
</dbReference>
<organism evidence="7 8">
    <name type="scientific">Pseudomaricurvus hydrocarbonicus</name>
    <dbReference type="NCBI Taxonomy" id="1470433"/>
    <lineage>
        <taxon>Bacteria</taxon>
        <taxon>Pseudomonadati</taxon>
        <taxon>Pseudomonadota</taxon>
        <taxon>Gammaproteobacteria</taxon>
        <taxon>Cellvibrionales</taxon>
        <taxon>Cellvibrionaceae</taxon>
        <taxon>Pseudomaricurvus</taxon>
    </lineage>
</organism>
<dbReference type="Pfam" id="PF25954">
    <property type="entry name" value="Beta-barrel_RND_2"/>
    <property type="match status" value="1"/>
</dbReference>
<dbReference type="PANTHER" id="PTHR30469:SF15">
    <property type="entry name" value="HLYD FAMILY OF SECRETION PROTEINS"/>
    <property type="match status" value="1"/>
</dbReference>
<dbReference type="InterPro" id="IPR058792">
    <property type="entry name" value="Beta-barrel_RND_2"/>
</dbReference>
<evidence type="ECO:0000256" key="1">
    <source>
        <dbReference type="ARBA" id="ARBA00004196"/>
    </source>
</evidence>
<dbReference type="Gene3D" id="2.40.50.100">
    <property type="match status" value="1"/>
</dbReference>
<dbReference type="Gene3D" id="2.40.420.20">
    <property type="match status" value="1"/>
</dbReference>
<dbReference type="EMBL" id="JAAONZ010000001">
    <property type="protein sequence ID" value="NHO63995.1"/>
    <property type="molecule type" value="Genomic_DNA"/>
</dbReference>
<comment type="similarity">
    <text evidence="2">Belongs to the membrane fusion protein (MFP) (TC 8.A.1) family.</text>
</comment>
<comment type="subcellular location">
    <subcellularLocation>
        <location evidence="1">Cell envelope</location>
    </subcellularLocation>
</comment>
<dbReference type="Pfam" id="PF25917">
    <property type="entry name" value="BSH_RND"/>
    <property type="match status" value="1"/>
</dbReference>
<dbReference type="InterPro" id="IPR006143">
    <property type="entry name" value="RND_pump_MFP"/>
</dbReference>
<keyword evidence="8" id="KW-1185">Reference proteome</keyword>
<evidence type="ECO:0000259" key="5">
    <source>
        <dbReference type="Pfam" id="PF25954"/>
    </source>
</evidence>
<dbReference type="NCBIfam" id="TIGR01730">
    <property type="entry name" value="RND_mfp"/>
    <property type="match status" value="1"/>
</dbReference>
<dbReference type="AlphaFoldDB" id="A0A9E5MLJ4"/>
<dbReference type="GO" id="GO:0015562">
    <property type="term" value="F:efflux transmembrane transporter activity"/>
    <property type="evidence" value="ECO:0007669"/>
    <property type="project" value="TreeGrafter"/>
</dbReference>
<reference evidence="7" key="1">
    <citation type="submission" date="2020-03" db="EMBL/GenBank/DDBJ databases">
        <authorList>
            <person name="Guo F."/>
        </authorList>
    </citation>
    <scope>NUCLEOTIDE SEQUENCE</scope>
    <source>
        <strain evidence="7">JCM 30134</strain>
    </source>
</reference>
<accession>A0A9E5MLJ4</accession>
<dbReference type="Gene3D" id="2.40.30.170">
    <property type="match status" value="1"/>
</dbReference>
<evidence type="ECO:0000259" key="4">
    <source>
        <dbReference type="Pfam" id="PF25917"/>
    </source>
</evidence>
<feature type="domain" description="Multidrug resistance protein MdtA-like barrel-sandwich hybrid" evidence="4">
    <location>
        <begin position="95"/>
        <end position="231"/>
    </location>
</feature>
<evidence type="ECO:0000259" key="6">
    <source>
        <dbReference type="Pfam" id="PF25967"/>
    </source>
</evidence>
<proteinExistence type="inferred from homology"/>
<feature type="domain" description="CusB-like beta-barrel" evidence="5">
    <location>
        <begin position="239"/>
        <end position="314"/>
    </location>
</feature>
<keyword evidence="3" id="KW-0813">Transport</keyword>
<protein>
    <submittedName>
        <fullName evidence="7">Efflux RND transporter periplasmic adaptor subunit</fullName>
    </submittedName>
</protein>
<name>A0A9E5MLJ4_9GAMM</name>
<gene>
    <name evidence="7" type="ORF">G8770_00355</name>
</gene>
<comment type="caution">
    <text evidence="7">The sequence shown here is derived from an EMBL/GenBank/DDBJ whole genome shotgun (WGS) entry which is preliminary data.</text>
</comment>